<sequence length="160" mass="17978">MDSAQLIEELFLFILGDKDDLHGEGAEATAFELLLPSIERNLAGLNLSLRKGGGRMLQRTTDTFHTAGPVKLGNKAGVWWSTESIVVIPYSLPWWFGYAIYVRLVGLKKPEYMTHLGVMVPLLLRILIWKKKKNKKIYFVAVVSVRLNVDMTGIDSTDSI</sequence>
<keyword evidence="1" id="KW-0472">Membrane</keyword>
<keyword evidence="1" id="KW-0812">Transmembrane</keyword>
<name>A0A6A6MHG4_HEVBR</name>
<comment type="caution">
    <text evidence="2">The sequence shown here is derived from an EMBL/GenBank/DDBJ whole genome shotgun (WGS) entry which is preliminary data.</text>
</comment>
<keyword evidence="1" id="KW-1133">Transmembrane helix</keyword>
<proteinExistence type="predicted"/>
<keyword evidence="3" id="KW-1185">Reference proteome</keyword>
<evidence type="ECO:0000313" key="2">
    <source>
        <dbReference type="EMBL" id="KAF2313231.1"/>
    </source>
</evidence>
<dbReference type="EMBL" id="JAAGAX010000005">
    <property type="protein sequence ID" value="KAF2313231.1"/>
    <property type="molecule type" value="Genomic_DNA"/>
</dbReference>
<evidence type="ECO:0000256" key="1">
    <source>
        <dbReference type="SAM" id="Phobius"/>
    </source>
</evidence>
<organism evidence="2 3">
    <name type="scientific">Hevea brasiliensis</name>
    <name type="common">Para rubber tree</name>
    <name type="synonym">Siphonia brasiliensis</name>
    <dbReference type="NCBI Taxonomy" id="3981"/>
    <lineage>
        <taxon>Eukaryota</taxon>
        <taxon>Viridiplantae</taxon>
        <taxon>Streptophyta</taxon>
        <taxon>Embryophyta</taxon>
        <taxon>Tracheophyta</taxon>
        <taxon>Spermatophyta</taxon>
        <taxon>Magnoliopsida</taxon>
        <taxon>eudicotyledons</taxon>
        <taxon>Gunneridae</taxon>
        <taxon>Pentapetalae</taxon>
        <taxon>rosids</taxon>
        <taxon>fabids</taxon>
        <taxon>Malpighiales</taxon>
        <taxon>Euphorbiaceae</taxon>
        <taxon>Crotonoideae</taxon>
        <taxon>Micrandreae</taxon>
        <taxon>Hevea</taxon>
    </lineage>
</organism>
<gene>
    <name evidence="2" type="ORF">GH714_009908</name>
</gene>
<feature type="transmembrane region" description="Helical" evidence="1">
    <location>
        <begin position="112"/>
        <end position="129"/>
    </location>
</feature>
<dbReference type="Proteomes" id="UP000467840">
    <property type="component" value="Chromosome 15"/>
</dbReference>
<accession>A0A6A6MHG4</accession>
<evidence type="ECO:0000313" key="3">
    <source>
        <dbReference type="Proteomes" id="UP000467840"/>
    </source>
</evidence>
<feature type="transmembrane region" description="Helical" evidence="1">
    <location>
        <begin position="78"/>
        <end position="100"/>
    </location>
</feature>
<protein>
    <submittedName>
        <fullName evidence="2">Uncharacterized protein</fullName>
    </submittedName>
</protein>
<reference evidence="2 3" key="1">
    <citation type="journal article" date="2020" name="Mol. Plant">
        <title>The Chromosome-Based Rubber Tree Genome Provides New Insights into Spurge Genome Evolution and Rubber Biosynthesis.</title>
        <authorList>
            <person name="Liu J."/>
            <person name="Shi C."/>
            <person name="Shi C.C."/>
            <person name="Li W."/>
            <person name="Zhang Q.J."/>
            <person name="Zhang Y."/>
            <person name="Li K."/>
            <person name="Lu H.F."/>
            <person name="Shi C."/>
            <person name="Zhu S.T."/>
            <person name="Xiao Z.Y."/>
            <person name="Nan H."/>
            <person name="Yue Y."/>
            <person name="Zhu X.G."/>
            <person name="Wu Y."/>
            <person name="Hong X.N."/>
            <person name="Fan G.Y."/>
            <person name="Tong Y."/>
            <person name="Zhang D."/>
            <person name="Mao C.L."/>
            <person name="Liu Y.L."/>
            <person name="Hao S.J."/>
            <person name="Liu W.Q."/>
            <person name="Lv M.Q."/>
            <person name="Zhang H.B."/>
            <person name="Liu Y."/>
            <person name="Hu-Tang G.R."/>
            <person name="Wang J.P."/>
            <person name="Wang J.H."/>
            <person name="Sun Y.H."/>
            <person name="Ni S.B."/>
            <person name="Chen W.B."/>
            <person name="Zhang X.C."/>
            <person name="Jiao Y.N."/>
            <person name="Eichler E.E."/>
            <person name="Li G.H."/>
            <person name="Liu X."/>
            <person name="Gao L.Z."/>
        </authorList>
    </citation>
    <scope>NUCLEOTIDE SEQUENCE [LARGE SCALE GENOMIC DNA]</scope>
    <source>
        <strain evidence="3">cv. GT1</strain>
        <tissue evidence="2">Leaf</tissue>
    </source>
</reference>
<dbReference type="AlphaFoldDB" id="A0A6A6MHG4"/>